<dbReference type="EMBL" id="LAZR01045239">
    <property type="protein sequence ID" value="KKK99356.1"/>
    <property type="molecule type" value="Genomic_DNA"/>
</dbReference>
<feature type="non-terminal residue" evidence="1">
    <location>
        <position position="455"/>
    </location>
</feature>
<gene>
    <name evidence="1" type="ORF">LCGC14_2633570</name>
</gene>
<evidence type="ECO:0000313" key="1">
    <source>
        <dbReference type="EMBL" id="KKK99356.1"/>
    </source>
</evidence>
<comment type="caution">
    <text evidence="1">The sequence shown here is derived from an EMBL/GenBank/DDBJ whole genome shotgun (WGS) entry which is preliminary data.</text>
</comment>
<sequence>IPKQVKLDMINYETQNMVVAKEYIENREYLFNTDPLYTLEEGEEYTAIQVDVLAREDYQFTYKLTDHNGNPIKDSIIWMQMGFVTKSETKFLNDHAIIEELEAYPYYESLGTDLYTANGPGLGPNKMFGRPLTYQTKDTTNYYGPYVWDYRLTDEFGEVSFDLSFDEDYFYDSVQAFGSMESIQSVEDVVLYMRIISTQFDWDEFAIQNPEQYKFSENGMIYDGSTKLVGYDDTALNLQDQTYIEGILRFYKGDIAVATSDYLSYDLPNPDVDGEDPDYHPLQISLYVTEANPIPTTISKTLESLTKIYSASELEALPINILDKGITYSILLDILDVSDNIMFHTELPITPTADGGMISLGAAETKSIISSLPPGVNTIKLQVKESDYYKESPVITMPLEIQPPNYIKFGEKNTKIDLINPFVAAWGSSFDGEDFMKFESNYPHLIGTLWIDPDF</sequence>
<proteinExistence type="predicted"/>
<feature type="non-terminal residue" evidence="1">
    <location>
        <position position="1"/>
    </location>
</feature>
<protein>
    <submittedName>
        <fullName evidence="1">Uncharacterized protein</fullName>
    </submittedName>
</protein>
<dbReference type="AlphaFoldDB" id="A0A0F9CS24"/>
<organism evidence="1">
    <name type="scientific">marine sediment metagenome</name>
    <dbReference type="NCBI Taxonomy" id="412755"/>
    <lineage>
        <taxon>unclassified sequences</taxon>
        <taxon>metagenomes</taxon>
        <taxon>ecological metagenomes</taxon>
    </lineage>
</organism>
<accession>A0A0F9CS24</accession>
<reference evidence="1" key="1">
    <citation type="journal article" date="2015" name="Nature">
        <title>Complex archaea that bridge the gap between prokaryotes and eukaryotes.</title>
        <authorList>
            <person name="Spang A."/>
            <person name="Saw J.H."/>
            <person name="Jorgensen S.L."/>
            <person name="Zaremba-Niedzwiedzka K."/>
            <person name="Martijn J."/>
            <person name="Lind A.E."/>
            <person name="van Eijk R."/>
            <person name="Schleper C."/>
            <person name="Guy L."/>
            <person name="Ettema T.J."/>
        </authorList>
    </citation>
    <scope>NUCLEOTIDE SEQUENCE</scope>
</reference>
<name>A0A0F9CS24_9ZZZZ</name>